<keyword evidence="2" id="KW-1185">Reference proteome</keyword>
<dbReference type="EMBL" id="BDGG01000005">
    <property type="protein sequence ID" value="GAV00036.1"/>
    <property type="molecule type" value="Genomic_DNA"/>
</dbReference>
<comment type="caution">
    <text evidence="1">The sequence shown here is derived from an EMBL/GenBank/DDBJ whole genome shotgun (WGS) entry which is preliminary data.</text>
</comment>
<sequence length="111" mass="12875">MVVAEARGMTDAAEFAYLYFQPHSTLPDFPDLHWQRNDTHDEKSKFAFSAVLTITFDNARNVESLPSSAKVFILSEYARRWNVTMQYRQKVHQIRRICAVSDANDNQTFCP</sequence>
<protein>
    <submittedName>
        <fullName evidence="1">Uncharacterized protein</fullName>
    </submittedName>
</protein>
<dbReference type="Gene3D" id="3.40.50.2300">
    <property type="match status" value="1"/>
</dbReference>
<proteinExistence type="predicted"/>
<gene>
    <name evidence="1" type="primary">RvY_10948</name>
    <name evidence="1" type="synonym">RvY_10948.2</name>
    <name evidence="1" type="ORF">RvY_10948-2</name>
</gene>
<reference evidence="1 2" key="1">
    <citation type="journal article" date="2016" name="Nat. Commun.">
        <title>Extremotolerant tardigrade genome and improved radiotolerance of human cultured cells by tardigrade-unique protein.</title>
        <authorList>
            <person name="Hashimoto T."/>
            <person name="Horikawa D.D."/>
            <person name="Saito Y."/>
            <person name="Kuwahara H."/>
            <person name="Kozuka-Hata H."/>
            <person name="Shin-I T."/>
            <person name="Minakuchi Y."/>
            <person name="Ohishi K."/>
            <person name="Motoyama A."/>
            <person name="Aizu T."/>
            <person name="Enomoto A."/>
            <person name="Kondo K."/>
            <person name="Tanaka S."/>
            <person name="Hara Y."/>
            <person name="Koshikawa S."/>
            <person name="Sagara H."/>
            <person name="Miura T."/>
            <person name="Yokobori S."/>
            <person name="Miyagawa K."/>
            <person name="Suzuki Y."/>
            <person name="Kubo T."/>
            <person name="Oyama M."/>
            <person name="Kohara Y."/>
            <person name="Fujiyama A."/>
            <person name="Arakawa K."/>
            <person name="Katayama T."/>
            <person name="Toyoda A."/>
            <person name="Kunieda T."/>
        </authorList>
    </citation>
    <scope>NUCLEOTIDE SEQUENCE [LARGE SCALE GENOMIC DNA]</scope>
    <source>
        <strain evidence="1 2">YOKOZUNA-1</strain>
    </source>
</reference>
<dbReference type="Proteomes" id="UP000186922">
    <property type="component" value="Unassembled WGS sequence"/>
</dbReference>
<accession>A0A1D1VGX2</accession>
<name>A0A1D1VGX2_RAMVA</name>
<evidence type="ECO:0000313" key="1">
    <source>
        <dbReference type="EMBL" id="GAV00036.1"/>
    </source>
</evidence>
<organism evidence="1 2">
    <name type="scientific">Ramazzottius varieornatus</name>
    <name type="common">Water bear</name>
    <name type="synonym">Tardigrade</name>
    <dbReference type="NCBI Taxonomy" id="947166"/>
    <lineage>
        <taxon>Eukaryota</taxon>
        <taxon>Metazoa</taxon>
        <taxon>Ecdysozoa</taxon>
        <taxon>Tardigrada</taxon>
        <taxon>Eutardigrada</taxon>
        <taxon>Parachela</taxon>
        <taxon>Hypsibioidea</taxon>
        <taxon>Ramazzottiidae</taxon>
        <taxon>Ramazzottius</taxon>
    </lineage>
</organism>
<evidence type="ECO:0000313" key="2">
    <source>
        <dbReference type="Proteomes" id="UP000186922"/>
    </source>
</evidence>
<dbReference type="AlphaFoldDB" id="A0A1D1VGX2"/>